<keyword evidence="5" id="KW-0255">Endonuclease</keyword>
<keyword evidence="15" id="KW-1185">Reference proteome</keyword>
<dbReference type="Pfam" id="PF21292">
    <property type="entry name" value="EME1-MUS81_C"/>
    <property type="match status" value="1"/>
</dbReference>
<keyword evidence="10" id="KW-0234">DNA repair</keyword>
<evidence type="ECO:0000256" key="7">
    <source>
        <dbReference type="ARBA" id="ARBA00022801"/>
    </source>
</evidence>
<gene>
    <name evidence="14" type="ORF">CYME_CMC115C</name>
</gene>
<dbReference type="EMBL" id="AP006485">
    <property type="protein sequence ID" value="BAM79042.1"/>
    <property type="molecule type" value="Genomic_DNA"/>
</dbReference>
<dbReference type="GO" id="GO:0008821">
    <property type="term" value="F:crossover junction DNA endonuclease activity"/>
    <property type="evidence" value="ECO:0007669"/>
    <property type="project" value="TreeGrafter"/>
</dbReference>
<dbReference type="InterPro" id="IPR033310">
    <property type="entry name" value="Mms4/EME1/EME2"/>
</dbReference>
<protein>
    <recommendedName>
        <fullName evidence="16">ERCC4 domain-containing protein</fullName>
    </recommendedName>
</protein>
<dbReference type="GO" id="GO:0005634">
    <property type="term" value="C:nucleus"/>
    <property type="evidence" value="ECO:0007669"/>
    <property type="project" value="UniProtKB-SubCell"/>
</dbReference>
<reference evidence="14 15" key="2">
    <citation type="journal article" date="2007" name="BMC Biol.">
        <title>A 100%-complete sequence reveals unusually simple genomic features in the hot-spring red alga Cyanidioschyzon merolae.</title>
        <authorList>
            <person name="Nozaki H."/>
            <person name="Takano H."/>
            <person name="Misumi O."/>
            <person name="Terasawa K."/>
            <person name="Matsuzaki M."/>
            <person name="Maruyama S."/>
            <person name="Nishida K."/>
            <person name="Yagisawa F."/>
            <person name="Yoshida Y."/>
            <person name="Fujiwara T."/>
            <person name="Takio S."/>
            <person name="Tamura K."/>
            <person name="Chung S.J."/>
            <person name="Nakamura S."/>
            <person name="Kuroiwa H."/>
            <person name="Tanaka K."/>
            <person name="Sato N."/>
            <person name="Kuroiwa T."/>
        </authorList>
    </citation>
    <scope>NUCLEOTIDE SEQUENCE [LARGE SCALE GENOMIC DNA]</scope>
    <source>
        <strain evidence="14 15">10D</strain>
    </source>
</reference>
<sequence>MDASIIVLSDSEPASDVPEWVSGDDVASTIGADNESVGFRRERPSPVCHEAQVARCSAALRGESSADQEHLREDHPRWLTELSKRLELYLNLDFQRRVEEDELPSSDLEGEFSALSLDVRPEKSQTDQLALELAQSRTQSASKTQKTYEWETDRYEINTALRDRSFSSPTRLEHSQYTDTSVAFQLGMCEHASQESVAKRKYAREHYAKGCVQECLAGVRKIGTRTPVSDTSLSTMCRSGSIVMPHTAIRWKTSHMTMIIRCTEPTQKLYKELVPPTGSRLFMEPLPVEMDSSVVAVIQWQANALKSASSSAHGSTKHAIVETLLPFVVICVEGTGFLARGADRTHVRTLVKAVTHMCVEGTKTEILIRYTNPSESLARSVQPPRRGRHAHRQGTSAAPSRGCGMTRQLVEMQFVKLSTYFVEECGIDLTCVTSIDHELEYISALSEALLELPLELEPQPNGAFRIQYAPEDLDLQAAARSDSLRRKKSVLRERQPSETELECMPNIDKRILLQLFLSSIPFVSEDTANAISTAYPSLGALYRAYESCPDDQTRRALLAKIPVQRSIGAGRVRRIGPALSGRIFELIWRKRGESLVSLR</sequence>
<evidence type="ECO:0000256" key="9">
    <source>
        <dbReference type="ARBA" id="ARBA00023172"/>
    </source>
</evidence>
<evidence type="ECO:0000256" key="12">
    <source>
        <dbReference type="ARBA" id="ARBA00023254"/>
    </source>
</evidence>
<dbReference type="GO" id="GO:0000712">
    <property type="term" value="P:resolution of meiotic recombination intermediates"/>
    <property type="evidence" value="ECO:0007669"/>
    <property type="project" value="TreeGrafter"/>
</dbReference>
<evidence type="ECO:0000256" key="10">
    <source>
        <dbReference type="ARBA" id="ARBA00023204"/>
    </source>
</evidence>
<proteinExistence type="predicted"/>
<dbReference type="Gene3D" id="1.10.150.670">
    <property type="entry name" value="Crossover junction endonuclease EME1, DNA-binding domain"/>
    <property type="match status" value="1"/>
</dbReference>
<evidence type="ECO:0000256" key="13">
    <source>
        <dbReference type="SAM" id="MobiDB-lite"/>
    </source>
</evidence>
<reference evidence="14 15" key="1">
    <citation type="journal article" date="2004" name="Nature">
        <title>Genome sequence of the ultrasmall unicellular red alga Cyanidioschyzon merolae 10D.</title>
        <authorList>
            <person name="Matsuzaki M."/>
            <person name="Misumi O."/>
            <person name="Shin-i T."/>
            <person name="Maruyama S."/>
            <person name="Takahara M."/>
            <person name="Miyagishima S."/>
            <person name="Mori T."/>
            <person name="Nishida K."/>
            <person name="Yagisawa F."/>
            <person name="Nishida K."/>
            <person name="Yoshida Y."/>
            <person name="Nishimura Y."/>
            <person name="Nakao S."/>
            <person name="Kobayashi T."/>
            <person name="Momoyama Y."/>
            <person name="Higashiyama T."/>
            <person name="Minoda A."/>
            <person name="Sano M."/>
            <person name="Nomoto H."/>
            <person name="Oishi K."/>
            <person name="Hayashi H."/>
            <person name="Ohta F."/>
            <person name="Nishizaka S."/>
            <person name="Haga S."/>
            <person name="Miura S."/>
            <person name="Morishita T."/>
            <person name="Kabeya Y."/>
            <person name="Terasawa K."/>
            <person name="Suzuki Y."/>
            <person name="Ishii Y."/>
            <person name="Asakawa S."/>
            <person name="Takano H."/>
            <person name="Ohta N."/>
            <person name="Kuroiwa H."/>
            <person name="Tanaka K."/>
            <person name="Shimizu N."/>
            <person name="Sugano S."/>
            <person name="Sato N."/>
            <person name="Nozaki H."/>
            <person name="Ogasawara N."/>
            <person name="Kohara Y."/>
            <person name="Kuroiwa T."/>
        </authorList>
    </citation>
    <scope>NUCLEOTIDE SEQUENCE [LARGE SCALE GENOMIC DNA]</scope>
    <source>
        <strain evidence="14 15">10D</strain>
    </source>
</reference>
<feature type="region of interest" description="Disordered" evidence="13">
    <location>
        <begin position="378"/>
        <end position="402"/>
    </location>
</feature>
<dbReference type="AlphaFoldDB" id="M1VAC1"/>
<dbReference type="Gramene" id="CMC115CT">
    <property type="protein sequence ID" value="CMC115CT"/>
    <property type="gene ID" value="CMC115C"/>
</dbReference>
<evidence type="ECO:0000256" key="8">
    <source>
        <dbReference type="ARBA" id="ARBA00022842"/>
    </source>
</evidence>
<evidence type="ECO:0008006" key="16">
    <source>
        <dbReference type="Google" id="ProtNLM"/>
    </source>
</evidence>
<evidence type="ECO:0000256" key="1">
    <source>
        <dbReference type="ARBA" id="ARBA00001946"/>
    </source>
</evidence>
<dbReference type="PANTHER" id="PTHR21077">
    <property type="entry name" value="EME1 PROTEIN"/>
    <property type="match status" value="1"/>
</dbReference>
<dbReference type="GO" id="GO:0048476">
    <property type="term" value="C:Holliday junction resolvase complex"/>
    <property type="evidence" value="ECO:0007669"/>
    <property type="project" value="InterPro"/>
</dbReference>
<comment type="subcellular location">
    <subcellularLocation>
        <location evidence="2">Nucleus</location>
    </subcellularLocation>
</comment>
<evidence type="ECO:0000256" key="3">
    <source>
        <dbReference type="ARBA" id="ARBA00022722"/>
    </source>
</evidence>
<dbReference type="Proteomes" id="UP000007014">
    <property type="component" value="Chromosome 3"/>
</dbReference>
<keyword evidence="3" id="KW-0540">Nuclease</keyword>
<keyword evidence="7" id="KW-0378">Hydrolase</keyword>
<dbReference type="KEGG" id="cme:CYME_CMC115C"/>
<dbReference type="GeneID" id="16992523"/>
<dbReference type="RefSeq" id="XP_005535328.1">
    <property type="nucleotide sequence ID" value="XM_005535271.1"/>
</dbReference>
<evidence type="ECO:0000256" key="2">
    <source>
        <dbReference type="ARBA" id="ARBA00004123"/>
    </source>
</evidence>
<keyword evidence="6" id="KW-0227">DNA damage</keyword>
<organism evidence="14 15">
    <name type="scientific">Cyanidioschyzon merolae (strain NIES-3377 / 10D)</name>
    <name type="common">Unicellular red alga</name>
    <dbReference type="NCBI Taxonomy" id="280699"/>
    <lineage>
        <taxon>Eukaryota</taxon>
        <taxon>Rhodophyta</taxon>
        <taxon>Bangiophyceae</taxon>
        <taxon>Cyanidiales</taxon>
        <taxon>Cyanidiaceae</taxon>
        <taxon>Cyanidioschyzon</taxon>
    </lineage>
</organism>
<dbReference type="GO" id="GO:0031297">
    <property type="term" value="P:replication fork processing"/>
    <property type="evidence" value="ECO:0007669"/>
    <property type="project" value="TreeGrafter"/>
</dbReference>
<dbReference type="PANTHER" id="PTHR21077:SF5">
    <property type="entry name" value="CROSSOVER JUNCTION ENDONUCLEASE MMS4"/>
    <property type="match status" value="1"/>
</dbReference>
<dbReference type="GO" id="GO:0006302">
    <property type="term" value="P:double-strand break repair"/>
    <property type="evidence" value="ECO:0007669"/>
    <property type="project" value="TreeGrafter"/>
</dbReference>
<evidence type="ECO:0000256" key="6">
    <source>
        <dbReference type="ARBA" id="ARBA00022763"/>
    </source>
</evidence>
<dbReference type="GO" id="GO:0031573">
    <property type="term" value="P:mitotic intra-S DNA damage checkpoint signaling"/>
    <property type="evidence" value="ECO:0007669"/>
    <property type="project" value="TreeGrafter"/>
</dbReference>
<keyword evidence="12" id="KW-0469">Meiosis</keyword>
<comment type="cofactor">
    <cofactor evidence="1">
        <name>Mg(2+)</name>
        <dbReference type="ChEBI" id="CHEBI:18420"/>
    </cofactor>
</comment>
<dbReference type="InterPro" id="IPR042530">
    <property type="entry name" value="EME1/EME2_C"/>
</dbReference>
<dbReference type="OrthoDB" id="343092at2759"/>
<keyword evidence="8" id="KW-0460">Magnesium</keyword>
<accession>M1VAC1</accession>
<evidence type="ECO:0000256" key="4">
    <source>
        <dbReference type="ARBA" id="ARBA00022723"/>
    </source>
</evidence>
<dbReference type="HOGENOM" id="CLU_455889_0_0_1"/>
<keyword evidence="11" id="KW-0539">Nucleus</keyword>
<keyword evidence="4" id="KW-0479">Metal-binding</keyword>
<keyword evidence="9" id="KW-0233">DNA recombination</keyword>
<evidence type="ECO:0000313" key="14">
    <source>
        <dbReference type="EMBL" id="BAM79042.1"/>
    </source>
</evidence>
<dbReference type="GO" id="GO:0046872">
    <property type="term" value="F:metal ion binding"/>
    <property type="evidence" value="ECO:0007669"/>
    <property type="project" value="UniProtKB-KW"/>
</dbReference>
<evidence type="ECO:0000313" key="15">
    <source>
        <dbReference type="Proteomes" id="UP000007014"/>
    </source>
</evidence>
<evidence type="ECO:0000256" key="5">
    <source>
        <dbReference type="ARBA" id="ARBA00022759"/>
    </source>
</evidence>
<evidence type="ECO:0000256" key="11">
    <source>
        <dbReference type="ARBA" id="ARBA00023242"/>
    </source>
</evidence>
<name>M1VAC1_CYAM1</name>